<accession>A0A364NZC5</accession>
<evidence type="ECO:0000256" key="3">
    <source>
        <dbReference type="PROSITE-ProRule" id="PRU00169"/>
    </source>
</evidence>
<dbReference type="CDD" id="cd01949">
    <property type="entry name" value="GGDEF"/>
    <property type="match status" value="1"/>
</dbReference>
<feature type="domain" description="Response regulatory" evidence="4">
    <location>
        <begin position="10"/>
        <end position="125"/>
    </location>
</feature>
<dbReference type="Pfam" id="PF00072">
    <property type="entry name" value="Response_reg"/>
    <property type="match status" value="1"/>
</dbReference>
<dbReference type="SUPFAM" id="SSF52172">
    <property type="entry name" value="CheY-like"/>
    <property type="match status" value="1"/>
</dbReference>
<evidence type="ECO:0000313" key="7">
    <source>
        <dbReference type="Proteomes" id="UP000251075"/>
    </source>
</evidence>
<reference evidence="6 7" key="1">
    <citation type="submission" date="2017-11" db="EMBL/GenBank/DDBJ databases">
        <title>Draft genome sequence of magnetotactic bacterium Magnetospirillum kuznetsovii LBB-42.</title>
        <authorList>
            <person name="Grouzdev D.S."/>
            <person name="Rysina M.S."/>
            <person name="Baslerov R.V."/>
            <person name="Koziaeva V."/>
        </authorList>
    </citation>
    <scope>NUCLEOTIDE SEQUENCE [LARGE SCALE GENOMIC DNA]</scope>
    <source>
        <strain evidence="6 7">LBB-42</strain>
    </source>
</reference>
<dbReference type="InterPro" id="IPR011006">
    <property type="entry name" value="CheY-like_superfamily"/>
</dbReference>
<dbReference type="Pfam" id="PF00990">
    <property type="entry name" value="GGDEF"/>
    <property type="match status" value="1"/>
</dbReference>
<dbReference type="InterPro" id="IPR000160">
    <property type="entry name" value="GGDEF_dom"/>
</dbReference>
<protein>
    <recommendedName>
        <fullName evidence="1">diguanylate cyclase</fullName>
        <ecNumber evidence="1">2.7.7.65</ecNumber>
    </recommendedName>
</protein>
<keyword evidence="3" id="KW-0597">Phosphoprotein</keyword>
<dbReference type="GO" id="GO:0052621">
    <property type="term" value="F:diguanylate cyclase activity"/>
    <property type="evidence" value="ECO:0007669"/>
    <property type="project" value="UniProtKB-EC"/>
</dbReference>
<dbReference type="SMART" id="SM00267">
    <property type="entry name" value="GGDEF"/>
    <property type="match status" value="1"/>
</dbReference>
<comment type="catalytic activity">
    <reaction evidence="2">
        <text>2 GTP = 3',3'-c-di-GMP + 2 diphosphate</text>
        <dbReference type="Rhea" id="RHEA:24898"/>
        <dbReference type="ChEBI" id="CHEBI:33019"/>
        <dbReference type="ChEBI" id="CHEBI:37565"/>
        <dbReference type="ChEBI" id="CHEBI:58805"/>
        <dbReference type="EC" id="2.7.7.65"/>
    </reaction>
</comment>
<dbReference type="FunFam" id="3.30.70.270:FF:000001">
    <property type="entry name" value="Diguanylate cyclase domain protein"/>
    <property type="match status" value="1"/>
</dbReference>
<dbReference type="InterPro" id="IPR050469">
    <property type="entry name" value="Diguanylate_Cyclase"/>
</dbReference>
<dbReference type="Gene3D" id="3.40.50.2300">
    <property type="match status" value="1"/>
</dbReference>
<proteinExistence type="predicted"/>
<dbReference type="EMBL" id="PGTO01000004">
    <property type="protein sequence ID" value="RAU22393.1"/>
    <property type="molecule type" value="Genomic_DNA"/>
</dbReference>
<dbReference type="PROSITE" id="PS50110">
    <property type="entry name" value="RESPONSE_REGULATORY"/>
    <property type="match status" value="1"/>
</dbReference>
<dbReference type="SMART" id="SM00448">
    <property type="entry name" value="REC"/>
    <property type="match status" value="1"/>
</dbReference>
<evidence type="ECO:0000313" key="6">
    <source>
        <dbReference type="EMBL" id="RAU22393.1"/>
    </source>
</evidence>
<gene>
    <name evidence="6" type="ORF">CU669_06700</name>
</gene>
<dbReference type="InterPro" id="IPR043128">
    <property type="entry name" value="Rev_trsase/Diguanyl_cyclase"/>
</dbReference>
<dbReference type="NCBIfam" id="TIGR00254">
    <property type="entry name" value="GGDEF"/>
    <property type="match status" value="1"/>
</dbReference>
<dbReference type="PANTHER" id="PTHR45138:SF9">
    <property type="entry name" value="DIGUANYLATE CYCLASE DGCM-RELATED"/>
    <property type="match status" value="1"/>
</dbReference>
<dbReference type="GO" id="GO:0000160">
    <property type="term" value="P:phosphorelay signal transduction system"/>
    <property type="evidence" value="ECO:0007669"/>
    <property type="project" value="InterPro"/>
</dbReference>
<dbReference type="PROSITE" id="PS50887">
    <property type="entry name" value="GGDEF"/>
    <property type="match status" value="1"/>
</dbReference>
<dbReference type="GO" id="GO:1902201">
    <property type="term" value="P:negative regulation of bacterial-type flagellum-dependent cell motility"/>
    <property type="evidence" value="ECO:0007669"/>
    <property type="project" value="TreeGrafter"/>
</dbReference>
<feature type="domain" description="GGDEF" evidence="5">
    <location>
        <begin position="168"/>
        <end position="325"/>
    </location>
</feature>
<organism evidence="6 7">
    <name type="scientific">Paramagnetospirillum kuznetsovii</name>
    <dbReference type="NCBI Taxonomy" id="2053833"/>
    <lineage>
        <taxon>Bacteria</taxon>
        <taxon>Pseudomonadati</taxon>
        <taxon>Pseudomonadota</taxon>
        <taxon>Alphaproteobacteria</taxon>
        <taxon>Rhodospirillales</taxon>
        <taxon>Magnetospirillaceae</taxon>
        <taxon>Paramagnetospirillum</taxon>
    </lineage>
</organism>
<dbReference type="GO" id="GO:0005886">
    <property type="term" value="C:plasma membrane"/>
    <property type="evidence" value="ECO:0007669"/>
    <property type="project" value="TreeGrafter"/>
</dbReference>
<dbReference type="InterPro" id="IPR001789">
    <property type="entry name" value="Sig_transdc_resp-reg_receiver"/>
</dbReference>
<sequence>MHKKPDAPARVLIVDDDPGTIRLLGKIIEDFGDIFFATSGAEALAMVRERQPDLMLLDAEMPDMTGFEVCETIKRDPIFADLPILFVSAHTDMESETKALELGAVDFISKPPSPPVVRARVRTHLNLKLRTDQLHRLASVDGLTGIANRRSFDTTLEEEWRRTCRAKTPLCLLLIDVDHFKRYNDHYGHQAGDQCLRTIAAALAGCLHRPGDLLARYGGEEFAAVLPACSLDDAAKLAEKMRQAVAALHLPHAASETGAEVSISLGAATLSLGCQTKGSDYPTWSGACPDSQDCHGGIAALIAAADAGLYRAKAAGRNRVVLAASAA</sequence>
<dbReference type="SUPFAM" id="SSF55073">
    <property type="entry name" value="Nucleotide cyclase"/>
    <property type="match status" value="1"/>
</dbReference>
<dbReference type="GO" id="GO:0043709">
    <property type="term" value="P:cell adhesion involved in single-species biofilm formation"/>
    <property type="evidence" value="ECO:0007669"/>
    <property type="project" value="TreeGrafter"/>
</dbReference>
<dbReference type="RefSeq" id="WP_112143067.1">
    <property type="nucleotide sequence ID" value="NZ_PGTO01000004.1"/>
</dbReference>
<feature type="modified residue" description="4-aspartylphosphate" evidence="3">
    <location>
        <position position="58"/>
    </location>
</feature>
<dbReference type="Proteomes" id="UP000251075">
    <property type="component" value="Unassembled WGS sequence"/>
</dbReference>
<name>A0A364NZC5_9PROT</name>
<evidence type="ECO:0000259" key="4">
    <source>
        <dbReference type="PROSITE" id="PS50110"/>
    </source>
</evidence>
<keyword evidence="7" id="KW-1185">Reference proteome</keyword>
<evidence type="ECO:0000256" key="2">
    <source>
        <dbReference type="ARBA" id="ARBA00034247"/>
    </source>
</evidence>
<dbReference type="OrthoDB" id="9812260at2"/>
<dbReference type="PANTHER" id="PTHR45138">
    <property type="entry name" value="REGULATORY COMPONENTS OF SENSORY TRANSDUCTION SYSTEM"/>
    <property type="match status" value="1"/>
</dbReference>
<dbReference type="Gene3D" id="3.30.70.270">
    <property type="match status" value="1"/>
</dbReference>
<evidence type="ECO:0000259" key="5">
    <source>
        <dbReference type="PROSITE" id="PS50887"/>
    </source>
</evidence>
<dbReference type="EC" id="2.7.7.65" evidence="1"/>
<dbReference type="AlphaFoldDB" id="A0A364NZC5"/>
<comment type="caution">
    <text evidence="6">The sequence shown here is derived from an EMBL/GenBank/DDBJ whole genome shotgun (WGS) entry which is preliminary data.</text>
</comment>
<dbReference type="InterPro" id="IPR029787">
    <property type="entry name" value="Nucleotide_cyclase"/>
</dbReference>
<evidence type="ECO:0000256" key="1">
    <source>
        <dbReference type="ARBA" id="ARBA00012528"/>
    </source>
</evidence>